<dbReference type="NCBIfam" id="TIGR00976">
    <property type="entry name" value="CocE_NonD"/>
    <property type="match status" value="1"/>
</dbReference>
<gene>
    <name evidence="4" type="ORF">MU848_01140</name>
</gene>
<dbReference type="RefSeq" id="WP_247229673.1">
    <property type="nucleotide sequence ID" value="NZ_JALKHS010000003.1"/>
</dbReference>
<feature type="region of interest" description="Disordered" evidence="2">
    <location>
        <begin position="394"/>
        <end position="442"/>
    </location>
</feature>
<proteinExistence type="predicted"/>
<dbReference type="InterPro" id="IPR000383">
    <property type="entry name" value="Xaa-Pro-like_dom"/>
</dbReference>
<dbReference type="SMART" id="SM00939">
    <property type="entry name" value="PepX_C"/>
    <property type="match status" value="1"/>
</dbReference>
<dbReference type="SUPFAM" id="SSF53474">
    <property type="entry name" value="alpha/beta-Hydrolases"/>
    <property type="match status" value="1"/>
</dbReference>
<dbReference type="InterPro" id="IPR050585">
    <property type="entry name" value="Xaa-Pro_dipeptidyl-ppase/CocE"/>
</dbReference>
<reference evidence="4 5" key="1">
    <citation type="submission" date="2022-04" db="EMBL/GenBank/DDBJ databases">
        <authorList>
            <person name="Huq M.A."/>
        </authorList>
    </citation>
    <scope>NUCLEOTIDE SEQUENCE [LARGE SCALE GENOMIC DNA]</scope>
    <source>
        <strain evidence="4 5">MAH-33</strain>
    </source>
</reference>
<dbReference type="SUPFAM" id="SSF49785">
    <property type="entry name" value="Galactose-binding domain-like"/>
    <property type="match status" value="1"/>
</dbReference>
<name>A0ABT0DSU1_9SPHN</name>
<dbReference type="Gene3D" id="1.10.3020.10">
    <property type="entry name" value="alpha-amino acid ester hydrolase ( Helical cap domain)"/>
    <property type="match status" value="1"/>
</dbReference>
<dbReference type="Pfam" id="PF08530">
    <property type="entry name" value="PepX_C"/>
    <property type="match status" value="1"/>
</dbReference>
<dbReference type="InterPro" id="IPR013736">
    <property type="entry name" value="Xaa-Pro_dipept_C"/>
</dbReference>
<dbReference type="GO" id="GO:0016787">
    <property type="term" value="F:hydrolase activity"/>
    <property type="evidence" value="ECO:0007669"/>
    <property type="project" value="UniProtKB-KW"/>
</dbReference>
<dbReference type="InterPro" id="IPR029058">
    <property type="entry name" value="AB_hydrolase_fold"/>
</dbReference>
<keyword evidence="1 4" id="KW-0378">Hydrolase</keyword>
<dbReference type="PANTHER" id="PTHR43056">
    <property type="entry name" value="PEPTIDASE S9 PROLYL OLIGOPEPTIDASE"/>
    <property type="match status" value="1"/>
</dbReference>
<feature type="domain" description="Xaa-Pro dipeptidyl-peptidase C-terminal" evidence="3">
    <location>
        <begin position="336"/>
        <end position="585"/>
    </location>
</feature>
<dbReference type="Gene3D" id="2.60.120.260">
    <property type="entry name" value="Galactose-binding domain-like"/>
    <property type="match status" value="1"/>
</dbReference>
<dbReference type="Gene3D" id="3.40.50.1820">
    <property type="entry name" value="alpha/beta hydrolase"/>
    <property type="match status" value="1"/>
</dbReference>
<evidence type="ECO:0000313" key="4">
    <source>
        <dbReference type="EMBL" id="MCK0530184.1"/>
    </source>
</evidence>
<accession>A0ABT0DSU1</accession>
<evidence type="ECO:0000256" key="1">
    <source>
        <dbReference type="ARBA" id="ARBA00022801"/>
    </source>
</evidence>
<protein>
    <submittedName>
        <fullName evidence="4">CocE/NonD family hydrolase</fullName>
    </submittedName>
</protein>
<sequence>MQSDLTTAQTAVFRDLKVPMRDGVDLAADLYLPIEAGQVKPDARYPVIIVRTPYSKLFVQGSFGTPAYLTRRGYAVVVQDVRGTNGSGGVFDPMMNEGWGERQDGIDTVGWIKQQGWCNGRVGTTGQSYMGGTQLLHLQTDGNEVDAAFVQVPAVSQFNNGWVYKGGSMDGTALCWTMGMAFTAAPRLGEDVVAAISADAQVAGLPMGVAAPQMLMSSANLAFEIARGHALRDMPINRHLPFWNAWLDNRDNPDYFADNEAASRYNRVKTPVLHFTGWYDLFNRNSLEAFLNISRHGATEAARQGQRLIIGPWGHVADGMLCHFPNSLVDDVAMMAAWMDRHLLGVPGEEEDHRVILYVMGENRWRAEQDWPLPDVEPTLFYLHSEGHANGAAGDGMLSLAAPDTDEPADNYVSDPRNPIPSLGGHSLHGGPADQRPNDHRPDMLVYTTAPLEEDMEVTGVVRVTLHAQSSATDCDWIVKLIDVFPDGRSYNLASGMVRARYRNSRTAPEALTPDAIERYEIELAPTSNLFKKEHRVGIVVSSSDYPNGEVNPQDFIDLSTATPKDYRVAHQTIHHNAARPSAIELPIVPAHRPRQWIDTPFPSGASGRFYTRPIPVEELPPIEMSLSQLPYG</sequence>
<dbReference type="InterPro" id="IPR008979">
    <property type="entry name" value="Galactose-bd-like_sf"/>
</dbReference>
<keyword evidence="5" id="KW-1185">Reference proteome</keyword>
<dbReference type="Proteomes" id="UP001203512">
    <property type="component" value="Unassembled WGS sequence"/>
</dbReference>
<evidence type="ECO:0000313" key="5">
    <source>
        <dbReference type="Proteomes" id="UP001203512"/>
    </source>
</evidence>
<dbReference type="Pfam" id="PF02129">
    <property type="entry name" value="Peptidase_S15"/>
    <property type="match status" value="1"/>
</dbReference>
<organism evidence="4 5">
    <name type="scientific">Sphingobium agri</name>
    <dbReference type="NCBI Taxonomy" id="2933566"/>
    <lineage>
        <taxon>Bacteria</taxon>
        <taxon>Pseudomonadati</taxon>
        <taxon>Pseudomonadota</taxon>
        <taxon>Alphaproteobacteria</taxon>
        <taxon>Sphingomonadales</taxon>
        <taxon>Sphingomonadaceae</taxon>
        <taxon>Sphingobium</taxon>
    </lineage>
</organism>
<evidence type="ECO:0000259" key="3">
    <source>
        <dbReference type="SMART" id="SM00939"/>
    </source>
</evidence>
<dbReference type="EMBL" id="JALKHS010000003">
    <property type="protein sequence ID" value="MCK0530184.1"/>
    <property type="molecule type" value="Genomic_DNA"/>
</dbReference>
<dbReference type="InterPro" id="IPR005674">
    <property type="entry name" value="CocE/Ser_esterase"/>
</dbReference>
<evidence type="ECO:0000256" key="2">
    <source>
        <dbReference type="SAM" id="MobiDB-lite"/>
    </source>
</evidence>
<comment type="caution">
    <text evidence="4">The sequence shown here is derived from an EMBL/GenBank/DDBJ whole genome shotgun (WGS) entry which is preliminary data.</text>
</comment>
<dbReference type="PANTHER" id="PTHR43056:SF10">
    <property type="entry name" value="COCE_NOND FAMILY, PUTATIVE (AFU_ORTHOLOGUE AFUA_7G00600)-RELATED"/>
    <property type="match status" value="1"/>
</dbReference>